<protein>
    <submittedName>
        <fullName evidence="2">Uncharacterized protein</fullName>
    </submittedName>
</protein>
<feature type="compositionally biased region" description="Polar residues" evidence="1">
    <location>
        <begin position="57"/>
        <end position="66"/>
    </location>
</feature>
<proteinExistence type="predicted"/>
<sequence>MTFINDDWFDFTAASADANDSSLYGGQPSDEASPHDGDANAQISNDVGIVSAPPPAVQSTTSSSSNELTYINPSLLFENGNQAMFAGNVLPDPQAAQQTFDVGVAPPSPFRVVLTVEEARGPQAGGLPEIDPQLMSEFAYEEFPDELVVPDQDFGFSNGPPQPGPIQYNEQLAPQAPAGPAVILPPQTGHPAIPTPPTGPVTSHPPAVPRRTPGPRRGGGNRRGPTSGYCQARKWHAIRCCRNDLWQCDVGCPFQSDFPAEYAQASQETEMITLVQGLPEKRCVLKLWSYNYKDHVPRNSEKRAQQAAAARARQG</sequence>
<feature type="region of interest" description="Disordered" evidence="1">
    <location>
        <begin position="190"/>
        <end position="228"/>
    </location>
</feature>
<evidence type="ECO:0000256" key="1">
    <source>
        <dbReference type="SAM" id="MobiDB-lite"/>
    </source>
</evidence>
<reference evidence="2" key="1">
    <citation type="submission" date="2023-08" db="EMBL/GenBank/DDBJ databases">
        <title>Black Yeasts Isolated from many extreme environments.</title>
        <authorList>
            <person name="Coleine C."/>
            <person name="Stajich J.E."/>
            <person name="Selbmann L."/>
        </authorList>
    </citation>
    <scope>NUCLEOTIDE SEQUENCE</scope>
    <source>
        <strain evidence="2">CCFEE 5810</strain>
    </source>
</reference>
<comment type="caution">
    <text evidence="2">The sequence shown here is derived from an EMBL/GenBank/DDBJ whole genome shotgun (WGS) entry which is preliminary data.</text>
</comment>
<dbReference type="Proteomes" id="UP001310594">
    <property type="component" value="Unassembled WGS sequence"/>
</dbReference>
<evidence type="ECO:0000313" key="2">
    <source>
        <dbReference type="EMBL" id="KAK5699125.1"/>
    </source>
</evidence>
<organism evidence="2 3">
    <name type="scientific">Elasticomyces elasticus</name>
    <dbReference type="NCBI Taxonomy" id="574655"/>
    <lineage>
        <taxon>Eukaryota</taxon>
        <taxon>Fungi</taxon>
        <taxon>Dikarya</taxon>
        <taxon>Ascomycota</taxon>
        <taxon>Pezizomycotina</taxon>
        <taxon>Dothideomycetes</taxon>
        <taxon>Dothideomycetidae</taxon>
        <taxon>Mycosphaerellales</taxon>
        <taxon>Teratosphaeriaceae</taxon>
        <taxon>Elasticomyces</taxon>
    </lineage>
</organism>
<accession>A0AAN7W707</accession>
<name>A0AAN7W707_9PEZI</name>
<evidence type="ECO:0000313" key="3">
    <source>
        <dbReference type="Proteomes" id="UP001310594"/>
    </source>
</evidence>
<dbReference type="EMBL" id="JAVRQU010000009">
    <property type="protein sequence ID" value="KAK5699125.1"/>
    <property type="molecule type" value="Genomic_DNA"/>
</dbReference>
<feature type="region of interest" description="Disordered" evidence="1">
    <location>
        <begin position="19"/>
        <end position="66"/>
    </location>
</feature>
<gene>
    <name evidence="2" type="ORF">LTR97_006774</name>
</gene>
<dbReference type="AlphaFoldDB" id="A0AAN7W707"/>